<sequence>MADFVFWYWWVLAFAFLILEMLTPGFFFMWLALSGLITGAVVGLTPTLSINIQVFIFSACAIVAVTVWRLYGKKYPVETDQPLLNKRGAQYIGRIFPLYAAIENGEGKIKVDDTIWKVQGEDCDISTKVKVTGMRGMVLYVEKVG</sequence>
<dbReference type="PANTHER" id="PTHR33507:SF3">
    <property type="entry name" value="INNER MEMBRANE PROTEIN YBBJ"/>
    <property type="match status" value="1"/>
</dbReference>
<evidence type="ECO:0000313" key="8">
    <source>
        <dbReference type="Proteomes" id="UP000017842"/>
    </source>
</evidence>
<dbReference type="Gene3D" id="2.40.50.140">
    <property type="entry name" value="Nucleic acid-binding proteins"/>
    <property type="match status" value="1"/>
</dbReference>
<dbReference type="Pfam" id="PF01957">
    <property type="entry name" value="NfeD"/>
    <property type="match status" value="1"/>
</dbReference>
<dbReference type="InterPro" id="IPR052165">
    <property type="entry name" value="Membrane_assoc_protease"/>
</dbReference>
<dbReference type="GO" id="GO:0005886">
    <property type="term" value="C:plasma membrane"/>
    <property type="evidence" value="ECO:0007669"/>
    <property type="project" value="TreeGrafter"/>
</dbReference>
<reference evidence="7 8" key="1">
    <citation type="journal article" date="2013" name="Genome Announc.">
        <title>Draft Genome Sequence of the Methanotrophic Gammaproteobacterium Methyloglobulus morosus DSM 22980 Strain KoM1.</title>
        <authorList>
            <person name="Poehlein A."/>
            <person name="Deutzmann J.S."/>
            <person name="Daniel R."/>
            <person name="Simeonova D.D."/>
        </authorList>
    </citation>
    <scope>NUCLEOTIDE SEQUENCE [LARGE SCALE GENOMIC DNA]</scope>
    <source>
        <strain evidence="7 8">KoM1</strain>
    </source>
</reference>
<dbReference type="AlphaFoldDB" id="V5C4F5"/>
<comment type="caution">
    <text evidence="7">The sequence shown here is derived from an EMBL/GenBank/DDBJ whole genome shotgun (WGS) entry which is preliminary data.</text>
</comment>
<organism evidence="7 8">
    <name type="scientific">Methyloglobulus morosus KoM1</name>
    <dbReference type="NCBI Taxonomy" id="1116472"/>
    <lineage>
        <taxon>Bacteria</taxon>
        <taxon>Pseudomonadati</taxon>
        <taxon>Pseudomonadota</taxon>
        <taxon>Gammaproteobacteria</taxon>
        <taxon>Methylococcales</taxon>
        <taxon>Methylococcaceae</taxon>
        <taxon>Methyloglobulus</taxon>
    </lineage>
</organism>
<protein>
    <recommendedName>
        <fullName evidence="6">NfeD-like C-terminal domain-containing protein</fullName>
    </recommendedName>
</protein>
<keyword evidence="8" id="KW-1185">Reference proteome</keyword>
<evidence type="ECO:0000256" key="4">
    <source>
        <dbReference type="ARBA" id="ARBA00023136"/>
    </source>
</evidence>
<gene>
    <name evidence="7" type="ORF">MGMO_94c00530</name>
</gene>
<dbReference type="InterPro" id="IPR002810">
    <property type="entry name" value="NfeD-like_C"/>
</dbReference>
<name>V5C4F5_9GAMM</name>
<evidence type="ECO:0000256" key="2">
    <source>
        <dbReference type="ARBA" id="ARBA00022692"/>
    </source>
</evidence>
<dbReference type="RefSeq" id="WP_023495359.1">
    <property type="nucleotide sequence ID" value="NZ_AYLO01000090.1"/>
</dbReference>
<comment type="subcellular location">
    <subcellularLocation>
        <location evidence="1">Membrane</location>
        <topology evidence="1">Multi-pass membrane protein</topology>
    </subcellularLocation>
</comment>
<keyword evidence="2 5" id="KW-0812">Transmembrane</keyword>
<feature type="transmembrane region" description="Helical" evidence="5">
    <location>
        <begin position="50"/>
        <end position="71"/>
    </location>
</feature>
<dbReference type="InterPro" id="IPR012340">
    <property type="entry name" value="NA-bd_OB-fold"/>
</dbReference>
<dbReference type="PANTHER" id="PTHR33507">
    <property type="entry name" value="INNER MEMBRANE PROTEIN YBBJ"/>
    <property type="match status" value="1"/>
</dbReference>
<dbReference type="eggNOG" id="COG1585">
    <property type="taxonomic scope" value="Bacteria"/>
</dbReference>
<dbReference type="EMBL" id="AYLO01000090">
    <property type="protein sequence ID" value="ESS71638.1"/>
    <property type="molecule type" value="Genomic_DNA"/>
</dbReference>
<accession>V5C4F5</accession>
<evidence type="ECO:0000259" key="6">
    <source>
        <dbReference type="Pfam" id="PF01957"/>
    </source>
</evidence>
<evidence type="ECO:0000256" key="1">
    <source>
        <dbReference type="ARBA" id="ARBA00004141"/>
    </source>
</evidence>
<feature type="domain" description="NfeD-like C-terminal" evidence="6">
    <location>
        <begin position="90"/>
        <end position="143"/>
    </location>
</feature>
<keyword evidence="4 5" id="KW-0472">Membrane</keyword>
<evidence type="ECO:0000256" key="3">
    <source>
        <dbReference type="ARBA" id="ARBA00022989"/>
    </source>
</evidence>
<dbReference type="STRING" id="1116472.MGMO_94c00530"/>
<dbReference type="PATRIC" id="fig|1116472.3.peg.2651"/>
<evidence type="ECO:0000313" key="7">
    <source>
        <dbReference type="EMBL" id="ESS71638.1"/>
    </source>
</evidence>
<dbReference type="OrthoDB" id="9810336at2"/>
<keyword evidence="3 5" id="KW-1133">Transmembrane helix</keyword>
<evidence type="ECO:0000256" key="5">
    <source>
        <dbReference type="SAM" id="Phobius"/>
    </source>
</evidence>
<proteinExistence type="predicted"/>
<dbReference type="Proteomes" id="UP000017842">
    <property type="component" value="Unassembled WGS sequence"/>
</dbReference>
<feature type="transmembrane region" description="Helical" evidence="5">
    <location>
        <begin position="6"/>
        <end position="22"/>
    </location>
</feature>